<evidence type="ECO:0000313" key="2">
    <source>
        <dbReference type="Proteomes" id="UP000307874"/>
    </source>
</evidence>
<evidence type="ECO:0008006" key="3">
    <source>
        <dbReference type="Google" id="ProtNLM"/>
    </source>
</evidence>
<comment type="caution">
    <text evidence="1">The sequence shown here is derived from an EMBL/GenBank/DDBJ whole genome shotgun (WGS) entry which is preliminary data.</text>
</comment>
<dbReference type="EMBL" id="VCLB01000004">
    <property type="protein sequence ID" value="TNB48193.1"/>
    <property type="molecule type" value="Genomic_DNA"/>
</dbReference>
<dbReference type="RefSeq" id="WP_138747901.1">
    <property type="nucleotide sequence ID" value="NZ_VCLB01000004.1"/>
</dbReference>
<accession>A0A5C4JS24</accession>
<organism evidence="1 2">
    <name type="scientific">Martelella lutilitoris</name>
    <dbReference type="NCBI Taxonomy" id="2583532"/>
    <lineage>
        <taxon>Bacteria</taxon>
        <taxon>Pseudomonadati</taxon>
        <taxon>Pseudomonadota</taxon>
        <taxon>Alphaproteobacteria</taxon>
        <taxon>Hyphomicrobiales</taxon>
        <taxon>Aurantimonadaceae</taxon>
        <taxon>Martelella</taxon>
    </lineage>
</organism>
<reference evidence="1 2" key="1">
    <citation type="submission" date="2019-05" db="EMBL/GenBank/DDBJ databases">
        <authorList>
            <person name="Lee S.D."/>
        </authorList>
    </citation>
    <scope>NUCLEOTIDE SEQUENCE [LARGE SCALE GENOMIC DNA]</scope>
    <source>
        <strain evidence="1 2">GH2-6</strain>
    </source>
</reference>
<dbReference type="AlphaFoldDB" id="A0A5C4JS24"/>
<evidence type="ECO:0000313" key="1">
    <source>
        <dbReference type="EMBL" id="TNB48193.1"/>
    </source>
</evidence>
<protein>
    <recommendedName>
        <fullName evidence="3">Nucleotidyltransferase domain-containing protein</fullName>
    </recommendedName>
</protein>
<reference evidence="1 2" key="2">
    <citation type="submission" date="2019-06" db="EMBL/GenBank/DDBJ databases">
        <title>Martelella lutilitoris sp. nov., isolated from a tidal mudflat.</title>
        <authorList>
            <person name="Kim Y.-J."/>
        </authorList>
    </citation>
    <scope>NUCLEOTIDE SEQUENCE [LARGE SCALE GENOMIC DNA]</scope>
    <source>
        <strain evidence="1 2">GH2-6</strain>
    </source>
</reference>
<dbReference type="Proteomes" id="UP000307874">
    <property type="component" value="Unassembled WGS sequence"/>
</dbReference>
<keyword evidence="2" id="KW-1185">Reference proteome</keyword>
<gene>
    <name evidence="1" type="ORF">FF124_07600</name>
</gene>
<name>A0A5C4JS24_9HYPH</name>
<proteinExistence type="predicted"/>
<dbReference type="OrthoDB" id="7595921at2"/>
<sequence>MSFMESSEIYGFGSAFTISDKARDIDLLIVHKSTDFASCLFAITCKQRLIASVFDAHITMLSENEEKHCDFIETAQALRLGTIFKDSFDTDLTNLVTALRELRRS</sequence>